<name>A0A1F6F2U5_9BACT</name>
<keyword evidence="3 6" id="KW-0812">Transmembrane</keyword>
<feature type="transmembrane region" description="Helical" evidence="6">
    <location>
        <begin position="401"/>
        <end position="424"/>
    </location>
</feature>
<dbReference type="InterPro" id="IPR052159">
    <property type="entry name" value="Competence_DNA_uptake"/>
</dbReference>
<dbReference type="PANTHER" id="PTHR30619">
    <property type="entry name" value="DNA INTERNALIZATION/COMPETENCE PROTEIN COMEC/REC2"/>
    <property type="match status" value="1"/>
</dbReference>
<proteinExistence type="predicted"/>
<evidence type="ECO:0000256" key="3">
    <source>
        <dbReference type="ARBA" id="ARBA00022692"/>
    </source>
</evidence>
<dbReference type="PANTHER" id="PTHR30619:SF1">
    <property type="entry name" value="RECOMBINATION PROTEIN 2"/>
    <property type="match status" value="1"/>
</dbReference>
<dbReference type="GO" id="GO:0005886">
    <property type="term" value="C:plasma membrane"/>
    <property type="evidence" value="ECO:0007669"/>
    <property type="project" value="UniProtKB-SubCell"/>
</dbReference>
<feature type="transmembrane region" description="Helical" evidence="6">
    <location>
        <begin position="231"/>
        <end position="252"/>
    </location>
</feature>
<evidence type="ECO:0000256" key="6">
    <source>
        <dbReference type="SAM" id="Phobius"/>
    </source>
</evidence>
<dbReference type="EMBL" id="MFLZ01000012">
    <property type="protein sequence ID" value="OGG80184.1"/>
    <property type="molecule type" value="Genomic_DNA"/>
</dbReference>
<evidence type="ECO:0000259" key="7">
    <source>
        <dbReference type="Pfam" id="PF03772"/>
    </source>
</evidence>
<evidence type="ECO:0000256" key="1">
    <source>
        <dbReference type="ARBA" id="ARBA00004651"/>
    </source>
</evidence>
<reference evidence="9 10" key="1">
    <citation type="journal article" date="2016" name="Nat. Commun.">
        <title>Thousands of microbial genomes shed light on interconnected biogeochemical processes in an aquifer system.</title>
        <authorList>
            <person name="Anantharaman K."/>
            <person name="Brown C.T."/>
            <person name="Hug L.A."/>
            <person name="Sharon I."/>
            <person name="Castelle C.J."/>
            <person name="Probst A.J."/>
            <person name="Thomas B.C."/>
            <person name="Singh A."/>
            <person name="Wilkins M.J."/>
            <person name="Karaoz U."/>
            <person name="Brodie E.L."/>
            <person name="Williams K.H."/>
            <person name="Hubbard S.S."/>
            <person name="Banfield J.F."/>
        </authorList>
    </citation>
    <scope>NUCLEOTIDE SEQUENCE [LARGE SCALE GENOMIC DNA]</scope>
</reference>
<comment type="caution">
    <text evidence="9">The sequence shown here is derived from an EMBL/GenBank/DDBJ whole genome shotgun (WGS) entry which is preliminary data.</text>
</comment>
<evidence type="ECO:0000256" key="5">
    <source>
        <dbReference type="ARBA" id="ARBA00023136"/>
    </source>
</evidence>
<feature type="transmembrane region" description="Helical" evidence="6">
    <location>
        <begin position="339"/>
        <end position="358"/>
    </location>
</feature>
<dbReference type="InterPro" id="IPR004477">
    <property type="entry name" value="ComEC_N"/>
</dbReference>
<dbReference type="NCBIfam" id="TIGR00360">
    <property type="entry name" value="ComEC_N-term"/>
    <property type="match status" value="1"/>
</dbReference>
<feature type="transmembrane region" description="Helical" evidence="6">
    <location>
        <begin position="272"/>
        <end position="303"/>
    </location>
</feature>
<dbReference type="Pfam" id="PF13567">
    <property type="entry name" value="DUF4131"/>
    <property type="match status" value="1"/>
</dbReference>
<evidence type="ECO:0000256" key="2">
    <source>
        <dbReference type="ARBA" id="ARBA00022475"/>
    </source>
</evidence>
<feature type="transmembrane region" description="Helical" evidence="6">
    <location>
        <begin position="315"/>
        <end position="333"/>
    </location>
</feature>
<dbReference type="InterPro" id="IPR025405">
    <property type="entry name" value="DUF4131"/>
</dbReference>
<feature type="transmembrane region" description="Helical" evidence="6">
    <location>
        <begin position="461"/>
        <end position="481"/>
    </location>
</feature>
<organism evidence="9 10">
    <name type="scientific">Candidatus Kaiserbacteria bacterium RIFCSPLOWO2_01_FULL_54_13</name>
    <dbReference type="NCBI Taxonomy" id="1798512"/>
    <lineage>
        <taxon>Bacteria</taxon>
        <taxon>Candidatus Kaiseribacteriota</taxon>
    </lineage>
</organism>
<comment type="subcellular location">
    <subcellularLocation>
        <location evidence="1">Cell membrane</location>
        <topology evidence="1">Multi-pass membrane protein</topology>
    </subcellularLocation>
</comment>
<evidence type="ECO:0000256" key="4">
    <source>
        <dbReference type="ARBA" id="ARBA00022989"/>
    </source>
</evidence>
<sequence>MTNARFLWAIVFGFLTGIFLRSFASLGFAFVGFLALLAVATLLTSLVSRKIEGVVIVIALLALGGGILRMDAAILIPNPALTEKLGEEVTLEGIVFDEPDVREASVRISMRLESGAGVLVIAPAHADVRYGDRVRAAGELRVPEAFETGVGRAFNYPAYLAKDGISYELAFVRDVEVIGRGATNPVKIFAIWVKHTFLEGLGHALPEPYAGLAGGITVGDKRGLGTELAEVFRTVGLIHIVVLSGYNIMIVMEGLSWLLAWFSVHRYARFGATVFVAIFFALMTGLASASVRAAAMAIIAVVGRMSGRMYLASRALAIVAAGMVAWNPFILAFDPGFQLSVLATAGLIAFTPIIVTRLKFISTKLGLREIAATTFAAQLAVLPLLLYQSGQFPLFSLPANLLALVAVPWAMLFSAIAALGGILLGSLGVIIAFPAYMLLAYIIEVGNLFATLPFASVSVPAFGAAWLFIVYVLLFGSVFYLKKESGRG</sequence>
<feature type="transmembrane region" description="Helical" evidence="6">
    <location>
        <begin position="6"/>
        <end position="23"/>
    </location>
</feature>
<evidence type="ECO:0000259" key="8">
    <source>
        <dbReference type="Pfam" id="PF13567"/>
    </source>
</evidence>
<evidence type="ECO:0000313" key="10">
    <source>
        <dbReference type="Proteomes" id="UP000177372"/>
    </source>
</evidence>
<feature type="transmembrane region" description="Helical" evidence="6">
    <location>
        <begin position="370"/>
        <end position="389"/>
    </location>
</feature>
<evidence type="ECO:0000313" key="9">
    <source>
        <dbReference type="EMBL" id="OGG80184.1"/>
    </source>
</evidence>
<feature type="transmembrane region" description="Helical" evidence="6">
    <location>
        <begin position="53"/>
        <end position="76"/>
    </location>
</feature>
<keyword evidence="2" id="KW-1003">Cell membrane</keyword>
<keyword evidence="4 6" id="KW-1133">Transmembrane helix</keyword>
<dbReference type="STRING" id="1798512.A3A39_02825"/>
<dbReference type="Pfam" id="PF03772">
    <property type="entry name" value="Competence"/>
    <property type="match status" value="1"/>
</dbReference>
<feature type="domain" description="DUF4131" evidence="8">
    <location>
        <begin position="26"/>
        <end position="169"/>
    </location>
</feature>
<protein>
    <recommendedName>
        <fullName evidence="11">ComEC/Rec2-related protein domain-containing protein</fullName>
    </recommendedName>
</protein>
<feature type="domain" description="ComEC/Rec2-related protein" evidence="7">
    <location>
        <begin position="217"/>
        <end position="482"/>
    </location>
</feature>
<gene>
    <name evidence="9" type="ORF">A3A39_02825</name>
</gene>
<dbReference type="Proteomes" id="UP000177372">
    <property type="component" value="Unassembled WGS sequence"/>
</dbReference>
<evidence type="ECO:0008006" key="11">
    <source>
        <dbReference type="Google" id="ProtNLM"/>
    </source>
</evidence>
<keyword evidence="5 6" id="KW-0472">Membrane</keyword>
<accession>A0A1F6F2U5</accession>
<dbReference type="AlphaFoldDB" id="A0A1F6F2U5"/>